<gene>
    <name evidence="1" type="ORF">POPTR_006G100001v4</name>
</gene>
<accession>A0ACC0SU53</accession>
<evidence type="ECO:0000313" key="2">
    <source>
        <dbReference type="Proteomes" id="UP000006729"/>
    </source>
</evidence>
<organism evidence="1 2">
    <name type="scientific">Populus trichocarpa</name>
    <name type="common">Western balsam poplar</name>
    <name type="synonym">Populus balsamifera subsp. trichocarpa</name>
    <dbReference type="NCBI Taxonomy" id="3694"/>
    <lineage>
        <taxon>Eukaryota</taxon>
        <taxon>Viridiplantae</taxon>
        <taxon>Streptophyta</taxon>
        <taxon>Embryophyta</taxon>
        <taxon>Tracheophyta</taxon>
        <taxon>Spermatophyta</taxon>
        <taxon>Magnoliopsida</taxon>
        <taxon>eudicotyledons</taxon>
        <taxon>Gunneridae</taxon>
        <taxon>Pentapetalae</taxon>
        <taxon>rosids</taxon>
        <taxon>fabids</taxon>
        <taxon>Malpighiales</taxon>
        <taxon>Salicaceae</taxon>
        <taxon>Saliceae</taxon>
        <taxon>Populus</taxon>
    </lineage>
</organism>
<dbReference type="EMBL" id="CM009295">
    <property type="protein sequence ID" value="KAI9392494.1"/>
    <property type="molecule type" value="Genomic_DNA"/>
</dbReference>
<evidence type="ECO:0000313" key="1">
    <source>
        <dbReference type="EMBL" id="KAI9392494.1"/>
    </source>
</evidence>
<sequence length="51" mass="6187">MELRRPEISIPTSALSRENHREAFRRYIEGFRWVYKAGRLKIFSRSSYTSH</sequence>
<dbReference type="Proteomes" id="UP000006729">
    <property type="component" value="Chromosome 6"/>
</dbReference>
<reference evidence="1 2" key="1">
    <citation type="journal article" date="2006" name="Science">
        <title>The genome of black cottonwood, Populus trichocarpa (Torr. &amp; Gray).</title>
        <authorList>
            <person name="Tuskan G.A."/>
            <person name="Difazio S."/>
            <person name="Jansson S."/>
            <person name="Bohlmann J."/>
            <person name="Grigoriev I."/>
            <person name="Hellsten U."/>
            <person name="Putnam N."/>
            <person name="Ralph S."/>
            <person name="Rombauts S."/>
            <person name="Salamov A."/>
            <person name="Schein J."/>
            <person name="Sterck L."/>
            <person name="Aerts A."/>
            <person name="Bhalerao R.R."/>
            <person name="Bhalerao R.P."/>
            <person name="Blaudez D."/>
            <person name="Boerjan W."/>
            <person name="Brun A."/>
            <person name="Brunner A."/>
            <person name="Busov V."/>
            <person name="Campbell M."/>
            <person name="Carlson J."/>
            <person name="Chalot M."/>
            <person name="Chapman J."/>
            <person name="Chen G.L."/>
            <person name="Cooper D."/>
            <person name="Coutinho P.M."/>
            <person name="Couturier J."/>
            <person name="Covert S."/>
            <person name="Cronk Q."/>
            <person name="Cunningham R."/>
            <person name="Davis J."/>
            <person name="Degroeve S."/>
            <person name="Dejardin A."/>
            <person name="Depamphilis C."/>
            <person name="Detter J."/>
            <person name="Dirks B."/>
            <person name="Dubchak I."/>
            <person name="Duplessis S."/>
            <person name="Ehlting J."/>
            <person name="Ellis B."/>
            <person name="Gendler K."/>
            <person name="Goodstein D."/>
            <person name="Gribskov M."/>
            <person name="Grimwood J."/>
            <person name="Groover A."/>
            <person name="Gunter L."/>
            <person name="Hamberger B."/>
            <person name="Heinze B."/>
            <person name="Helariutta Y."/>
            <person name="Henrissat B."/>
            <person name="Holligan D."/>
            <person name="Holt R."/>
            <person name="Huang W."/>
            <person name="Islam-Faridi N."/>
            <person name="Jones S."/>
            <person name="Jones-Rhoades M."/>
            <person name="Jorgensen R."/>
            <person name="Joshi C."/>
            <person name="Kangasjarvi J."/>
            <person name="Karlsson J."/>
            <person name="Kelleher C."/>
            <person name="Kirkpatrick R."/>
            <person name="Kirst M."/>
            <person name="Kohler A."/>
            <person name="Kalluri U."/>
            <person name="Larimer F."/>
            <person name="Leebens-Mack J."/>
            <person name="Leple J.C."/>
            <person name="Locascio P."/>
            <person name="Lou Y."/>
            <person name="Lucas S."/>
            <person name="Martin F."/>
            <person name="Montanini B."/>
            <person name="Napoli C."/>
            <person name="Nelson D.R."/>
            <person name="Nelson C."/>
            <person name="Nieminen K."/>
            <person name="Nilsson O."/>
            <person name="Pereda V."/>
            <person name="Peter G."/>
            <person name="Philippe R."/>
            <person name="Pilate G."/>
            <person name="Poliakov A."/>
            <person name="Razumovskaya J."/>
            <person name="Richardson P."/>
            <person name="Rinaldi C."/>
            <person name="Ritland K."/>
            <person name="Rouze P."/>
            <person name="Ryaboy D."/>
            <person name="Schmutz J."/>
            <person name="Schrader J."/>
            <person name="Segerman B."/>
            <person name="Shin H."/>
            <person name="Siddiqui A."/>
            <person name="Sterky F."/>
            <person name="Terry A."/>
            <person name="Tsai C.J."/>
            <person name="Uberbacher E."/>
            <person name="Unneberg P."/>
            <person name="Vahala J."/>
            <person name="Wall K."/>
            <person name="Wessler S."/>
            <person name="Yang G."/>
            <person name="Yin T."/>
            <person name="Douglas C."/>
            <person name="Marra M."/>
            <person name="Sandberg G."/>
            <person name="Van de Peer Y."/>
            <person name="Rokhsar D."/>
        </authorList>
    </citation>
    <scope>NUCLEOTIDE SEQUENCE [LARGE SCALE GENOMIC DNA]</scope>
    <source>
        <strain evidence="2">cv. Nisqually</strain>
    </source>
</reference>
<proteinExistence type="predicted"/>
<protein>
    <submittedName>
        <fullName evidence="1">Uncharacterized protein</fullName>
    </submittedName>
</protein>
<comment type="caution">
    <text evidence="1">The sequence shown here is derived from an EMBL/GenBank/DDBJ whole genome shotgun (WGS) entry which is preliminary data.</text>
</comment>
<name>A0ACC0SU53_POPTR</name>
<keyword evidence="2" id="KW-1185">Reference proteome</keyword>